<name>A0A4Q9KES7_9ACTN</name>
<dbReference type="RefSeq" id="WP_131167620.1">
    <property type="nucleotide sequence ID" value="NZ_SDMQ01000004.1"/>
</dbReference>
<protein>
    <submittedName>
        <fullName evidence="2">Uncharacterized protein</fullName>
    </submittedName>
</protein>
<evidence type="ECO:0000256" key="1">
    <source>
        <dbReference type="SAM" id="MobiDB-lite"/>
    </source>
</evidence>
<dbReference type="Proteomes" id="UP000292373">
    <property type="component" value="Unassembled WGS sequence"/>
</dbReference>
<gene>
    <name evidence="2" type="ORF">ET989_05865</name>
</gene>
<feature type="region of interest" description="Disordered" evidence="1">
    <location>
        <begin position="29"/>
        <end position="74"/>
    </location>
</feature>
<evidence type="ECO:0000313" key="3">
    <source>
        <dbReference type="Proteomes" id="UP000292373"/>
    </source>
</evidence>
<reference evidence="2 3" key="1">
    <citation type="submission" date="2019-01" db="EMBL/GenBank/DDBJ databases">
        <title>Lactibacter flavus gen. nov., sp. nov., a novel bacterium of the family Propionibacteriaceae isolated from raw milk and dairy products.</title>
        <authorList>
            <person name="Huptas C."/>
            <person name="Wenning M."/>
            <person name="Breitenwieser F."/>
            <person name="Doll E."/>
            <person name="Von Neubeck M."/>
            <person name="Busse H.-J."/>
            <person name="Scherer S."/>
        </authorList>
    </citation>
    <scope>NUCLEOTIDE SEQUENCE [LARGE SCALE GENOMIC DNA]</scope>
    <source>
        <strain evidence="2 3">KCTC 33808</strain>
    </source>
</reference>
<feature type="compositionally biased region" description="Low complexity" evidence="1">
    <location>
        <begin position="33"/>
        <end position="42"/>
    </location>
</feature>
<dbReference type="EMBL" id="SDMQ01000004">
    <property type="protein sequence ID" value="TBT85971.1"/>
    <property type="molecule type" value="Genomic_DNA"/>
</dbReference>
<organism evidence="2 3">
    <name type="scientific">Propioniciclava sinopodophylli</name>
    <dbReference type="NCBI Taxonomy" id="1837344"/>
    <lineage>
        <taxon>Bacteria</taxon>
        <taxon>Bacillati</taxon>
        <taxon>Actinomycetota</taxon>
        <taxon>Actinomycetes</taxon>
        <taxon>Propionibacteriales</taxon>
        <taxon>Propionibacteriaceae</taxon>
        <taxon>Propioniciclava</taxon>
    </lineage>
</organism>
<dbReference type="AlphaFoldDB" id="A0A4Q9KES7"/>
<sequence length="74" mass="7494">MAETRKHRIEVRDELDKALLAALGEPVRRVEPGASTGSAAADATDEPSTAPASGGPFVTPDSSLGGFTFGAPKG</sequence>
<keyword evidence="3" id="KW-1185">Reference proteome</keyword>
<proteinExistence type="predicted"/>
<evidence type="ECO:0000313" key="2">
    <source>
        <dbReference type="EMBL" id="TBT85971.1"/>
    </source>
</evidence>
<comment type="caution">
    <text evidence="2">The sequence shown here is derived from an EMBL/GenBank/DDBJ whole genome shotgun (WGS) entry which is preliminary data.</text>
</comment>
<accession>A0A4Q9KES7</accession>
<dbReference type="OrthoDB" id="9969822at2"/>